<keyword evidence="2" id="KW-1185">Reference proteome</keyword>
<gene>
    <name evidence="1" type="ORF">MLD38_018490</name>
</gene>
<protein>
    <submittedName>
        <fullName evidence="1">Uncharacterized protein</fullName>
    </submittedName>
</protein>
<sequence>MKTCGSTSFSLTSGGNNLLGVYGLKSSDSDITQLADDLSIIKLLEGTFENPSSSNEKTKKLANSNDSIMPLVRKACSVLQPLKPAKSENMEESDGFTSNKMATDIQNLFPWMKAAMKMIMENHP</sequence>
<proteinExistence type="predicted"/>
<organism evidence="1 2">
    <name type="scientific">Melastoma candidum</name>
    <dbReference type="NCBI Taxonomy" id="119954"/>
    <lineage>
        <taxon>Eukaryota</taxon>
        <taxon>Viridiplantae</taxon>
        <taxon>Streptophyta</taxon>
        <taxon>Embryophyta</taxon>
        <taxon>Tracheophyta</taxon>
        <taxon>Spermatophyta</taxon>
        <taxon>Magnoliopsida</taxon>
        <taxon>eudicotyledons</taxon>
        <taxon>Gunneridae</taxon>
        <taxon>Pentapetalae</taxon>
        <taxon>rosids</taxon>
        <taxon>malvids</taxon>
        <taxon>Myrtales</taxon>
        <taxon>Melastomataceae</taxon>
        <taxon>Melastomatoideae</taxon>
        <taxon>Melastomateae</taxon>
        <taxon>Melastoma</taxon>
    </lineage>
</organism>
<name>A0ACB9QU63_9MYRT</name>
<accession>A0ACB9QU63</accession>
<evidence type="ECO:0000313" key="1">
    <source>
        <dbReference type="EMBL" id="KAI4370109.1"/>
    </source>
</evidence>
<dbReference type="Proteomes" id="UP001057402">
    <property type="component" value="Chromosome 5"/>
</dbReference>
<evidence type="ECO:0000313" key="2">
    <source>
        <dbReference type="Proteomes" id="UP001057402"/>
    </source>
</evidence>
<comment type="caution">
    <text evidence="1">The sequence shown here is derived from an EMBL/GenBank/DDBJ whole genome shotgun (WGS) entry which is preliminary data.</text>
</comment>
<reference evidence="2" key="1">
    <citation type="journal article" date="2023" name="Front. Plant Sci.">
        <title>Chromosomal-level genome assembly of Melastoma candidum provides insights into trichome evolution.</title>
        <authorList>
            <person name="Zhong Y."/>
            <person name="Wu W."/>
            <person name="Sun C."/>
            <person name="Zou P."/>
            <person name="Liu Y."/>
            <person name="Dai S."/>
            <person name="Zhou R."/>
        </authorList>
    </citation>
    <scope>NUCLEOTIDE SEQUENCE [LARGE SCALE GENOMIC DNA]</scope>
</reference>
<dbReference type="EMBL" id="CM042884">
    <property type="protein sequence ID" value="KAI4370109.1"/>
    <property type="molecule type" value="Genomic_DNA"/>
</dbReference>